<sequence>MLCIKFIRSDKIFEWHVREGRPGVNLEQVDEIQADGDELEYIKTNFTNLPMAPLKKVVRWRGEHARFILNHL</sequence>
<name>A0A0F9TQD2_9ZZZZ</name>
<protein>
    <submittedName>
        <fullName evidence="1">Uncharacterized protein</fullName>
    </submittedName>
</protein>
<gene>
    <name evidence="1" type="ORF">LCGC14_0318130</name>
</gene>
<evidence type="ECO:0000313" key="1">
    <source>
        <dbReference type="EMBL" id="KKN81554.1"/>
    </source>
</evidence>
<dbReference type="AlphaFoldDB" id="A0A0F9TQD2"/>
<reference evidence="1" key="1">
    <citation type="journal article" date="2015" name="Nature">
        <title>Complex archaea that bridge the gap between prokaryotes and eukaryotes.</title>
        <authorList>
            <person name="Spang A."/>
            <person name="Saw J.H."/>
            <person name="Jorgensen S.L."/>
            <person name="Zaremba-Niedzwiedzka K."/>
            <person name="Martijn J."/>
            <person name="Lind A.E."/>
            <person name="van Eijk R."/>
            <person name="Schleper C."/>
            <person name="Guy L."/>
            <person name="Ettema T.J."/>
        </authorList>
    </citation>
    <scope>NUCLEOTIDE SEQUENCE</scope>
</reference>
<comment type="caution">
    <text evidence="1">The sequence shown here is derived from an EMBL/GenBank/DDBJ whole genome shotgun (WGS) entry which is preliminary data.</text>
</comment>
<accession>A0A0F9TQD2</accession>
<organism evidence="1">
    <name type="scientific">marine sediment metagenome</name>
    <dbReference type="NCBI Taxonomy" id="412755"/>
    <lineage>
        <taxon>unclassified sequences</taxon>
        <taxon>metagenomes</taxon>
        <taxon>ecological metagenomes</taxon>
    </lineage>
</organism>
<dbReference type="EMBL" id="LAZR01000213">
    <property type="protein sequence ID" value="KKN81554.1"/>
    <property type="molecule type" value="Genomic_DNA"/>
</dbReference>
<proteinExistence type="predicted"/>